<dbReference type="Pfam" id="PF25508">
    <property type="entry name" value="TRPM2"/>
    <property type="match status" value="1"/>
</dbReference>
<evidence type="ECO:0000313" key="7">
    <source>
        <dbReference type="Proteomes" id="UP000828390"/>
    </source>
</evidence>
<keyword evidence="3" id="KW-1133">Transmembrane helix</keyword>
<comment type="subcellular location">
    <subcellularLocation>
        <location evidence="1">Membrane</location>
        <topology evidence="1">Multi-pass membrane protein</topology>
    </subcellularLocation>
</comment>
<gene>
    <name evidence="6" type="ORF">DPMN_061037</name>
</gene>
<organism evidence="6 7">
    <name type="scientific">Dreissena polymorpha</name>
    <name type="common">Zebra mussel</name>
    <name type="synonym">Mytilus polymorpha</name>
    <dbReference type="NCBI Taxonomy" id="45954"/>
    <lineage>
        <taxon>Eukaryota</taxon>
        <taxon>Metazoa</taxon>
        <taxon>Spiralia</taxon>
        <taxon>Lophotrochozoa</taxon>
        <taxon>Mollusca</taxon>
        <taxon>Bivalvia</taxon>
        <taxon>Autobranchia</taxon>
        <taxon>Heteroconchia</taxon>
        <taxon>Euheterodonta</taxon>
        <taxon>Imparidentia</taxon>
        <taxon>Neoheterodontei</taxon>
        <taxon>Myida</taxon>
        <taxon>Dreissenoidea</taxon>
        <taxon>Dreissenidae</taxon>
        <taxon>Dreissena</taxon>
    </lineage>
</organism>
<feature type="domain" description="TRPM-like" evidence="5">
    <location>
        <begin position="144"/>
        <end position="257"/>
    </location>
</feature>
<name>A0A9D4C6U9_DREPO</name>
<evidence type="ECO:0000256" key="2">
    <source>
        <dbReference type="ARBA" id="ARBA00022692"/>
    </source>
</evidence>
<reference evidence="6" key="2">
    <citation type="submission" date="2020-11" db="EMBL/GenBank/DDBJ databases">
        <authorList>
            <person name="McCartney M.A."/>
            <person name="Auch B."/>
            <person name="Kono T."/>
            <person name="Mallez S."/>
            <person name="Becker A."/>
            <person name="Gohl D.M."/>
            <person name="Silverstein K.A.T."/>
            <person name="Koren S."/>
            <person name="Bechman K.B."/>
            <person name="Herman A."/>
            <person name="Abrahante J.E."/>
            <person name="Garbe J."/>
        </authorList>
    </citation>
    <scope>NUCLEOTIDE SEQUENCE</scope>
    <source>
        <strain evidence="6">Duluth1</strain>
        <tissue evidence="6">Whole animal</tissue>
    </source>
</reference>
<evidence type="ECO:0000256" key="4">
    <source>
        <dbReference type="ARBA" id="ARBA00023136"/>
    </source>
</evidence>
<proteinExistence type="predicted"/>
<dbReference type="PANTHER" id="PTHR13800:SF12">
    <property type="entry name" value="TRANSIENT RECEPTOR POTENTIAL CATION CHANNEL SUBFAMILY M MEMBER-LIKE 2"/>
    <property type="match status" value="1"/>
</dbReference>
<dbReference type="Proteomes" id="UP000828390">
    <property type="component" value="Unassembled WGS sequence"/>
</dbReference>
<keyword evidence="4" id="KW-0472">Membrane</keyword>
<dbReference type="PANTHER" id="PTHR13800">
    <property type="entry name" value="TRANSIENT RECEPTOR POTENTIAL CATION CHANNEL, SUBFAMILY M, MEMBER 6"/>
    <property type="match status" value="1"/>
</dbReference>
<evidence type="ECO:0000256" key="3">
    <source>
        <dbReference type="ARBA" id="ARBA00022989"/>
    </source>
</evidence>
<dbReference type="InterPro" id="IPR057366">
    <property type="entry name" value="TRPM-like"/>
</dbReference>
<comment type="caution">
    <text evidence="6">The sequence shown here is derived from an EMBL/GenBank/DDBJ whole genome shotgun (WGS) entry which is preliminary data.</text>
</comment>
<sequence>MSIDSKHPVMTITRNKDPYAAKFHFETNSNFIGNETLNTIKEPEQLYEAIIKAILRGKDEHVDYLQITVVLNASESTVSSMISSSSKWKCDEKIRYRQKMSSALIFDYSETALILLKSLNEIDLRALEFGKMYKSMSRVEKYLQATVGFNMKLPKGKSDANDCAFVWLFMWAICNEKFDVANALWTLVDSKMAAALLASRCLDSMRKKSGNGNQRNKFNQYRSLYKDRANEVLDNCYSAKRNPTKVMLVKSREHLGNCLHY</sequence>
<accession>A0A9D4C6U9</accession>
<evidence type="ECO:0000259" key="5">
    <source>
        <dbReference type="Pfam" id="PF25508"/>
    </source>
</evidence>
<keyword evidence="7" id="KW-1185">Reference proteome</keyword>
<reference evidence="6" key="1">
    <citation type="journal article" date="2019" name="bioRxiv">
        <title>The Genome of the Zebra Mussel, Dreissena polymorpha: A Resource for Invasive Species Research.</title>
        <authorList>
            <person name="McCartney M.A."/>
            <person name="Auch B."/>
            <person name="Kono T."/>
            <person name="Mallez S."/>
            <person name="Zhang Y."/>
            <person name="Obille A."/>
            <person name="Becker A."/>
            <person name="Abrahante J.E."/>
            <person name="Garbe J."/>
            <person name="Badalamenti J.P."/>
            <person name="Herman A."/>
            <person name="Mangelson H."/>
            <person name="Liachko I."/>
            <person name="Sullivan S."/>
            <person name="Sone E.D."/>
            <person name="Koren S."/>
            <person name="Silverstein K.A.T."/>
            <person name="Beckman K.B."/>
            <person name="Gohl D.M."/>
        </authorList>
    </citation>
    <scope>NUCLEOTIDE SEQUENCE</scope>
    <source>
        <strain evidence="6">Duluth1</strain>
        <tissue evidence="6">Whole animal</tissue>
    </source>
</reference>
<dbReference type="EMBL" id="JAIWYP010000013">
    <property type="protein sequence ID" value="KAH3718237.1"/>
    <property type="molecule type" value="Genomic_DNA"/>
</dbReference>
<evidence type="ECO:0000256" key="1">
    <source>
        <dbReference type="ARBA" id="ARBA00004141"/>
    </source>
</evidence>
<dbReference type="InterPro" id="IPR050927">
    <property type="entry name" value="TRPM"/>
</dbReference>
<evidence type="ECO:0000313" key="6">
    <source>
        <dbReference type="EMBL" id="KAH3718237.1"/>
    </source>
</evidence>
<dbReference type="AlphaFoldDB" id="A0A9D4C6U9"/>
<dbReference type="GO" id="GO:0005886">
    <property type="term" value="C:plasma membrane"/>
    <property type="evidence" value="ECO:0007669"/>
    <property type="project" value="TreeGrafter"/>
</dbReference>
<dbReference type="GO" id="GO:0099604">
    <property type="term" value="F:ligand-gated calcium channel activity"/>
    <property type="evidence" value="ECO:0007669"/>
    <property type="project" value="TreeGrafter"/>
</dbReference>
<keyword evidence="2" id="KW-0812">Transmembrane</keyword>
<protein>
    <recommendedName>
        <fullName evidence="5">TRPM-like domain-containing protein</fullName>
    </recommendedName>
</protein>